<dbReference type="HOGENOM" id="CLU_439920_0_0_6"/>
<proteinExistence type="predicted"/>
<feature type="transmembrane region" description="Helical" evidence="2">
    <location>
        <begin position="413"/>
        <end position="435"/>
    </location>
</feature>
<evidence type="ECO:0000313" key="4">
    <source>
        <dbReference type="Proteomes" id="UP000032430"/>
    </source>
</evidence>
<feature type="compositionally biased region" description="Polar residues" evidence="1">
    <location>
        <begin position="581"/>
        <end position="593"/>
    </location>
</feature>
<evidence type="ECO:0000256" key="1">
    <source>
        <dbReference type="SAM" id="MobiDB-lite"/>
    </source>
</evidence>
<feature type="transmembrane region" description="Helical" evidence="2">
    <location>
        <begin position="298"/>
        <end position="315"/>
    </location>
</feature>
<dbReference type="KEGG" id="lfa:LFA_3619"/>
<organism evidence="3 4">
    <name type="scientific">Legionella fallonii LLAP-10</name>
    <dbReference type="NCBI Taxonomy" id="1212491"/>
    <lineage>
        <taxon>Bacteria</taxon>
        <taxon>Pseudomonadati</taxon>
        <taxon>Pseudomonadota</taxon>
        <taxon>Gammaproteobacteria</taxon>
        <taxon>Legionellales</taxon>
        <taxon>Legionellaceae</taxon>
        <taxon>Legionella</taxon>
    </lineage>
</organism>
<sequence length="628" mass="72241">MATSSLILQSYFKTVSNGKKDKQSYNKKVKEFLKTNRGADFLTPLNHYISILEDTEQAMLPFMTAEKKKQVLRDLQVALLLLMTQKRHELQHQKTENVTTYNAHIKNCCQLIDAIQYEEERKARKMKLAPDHGYATDGYPVQYLGLSWGQWFAGMMVDWADRKTKTIKEVMGAVNEKRLYWVWGSSLLKTTLDLMPADIFNVEQAKQAIRTPDPYTGYMSWILYYFRFALNLSLLLKHTISGPWMSKEEKKTPWTERFLTQWDQRKFTLLNDSLWATANMVCFFWLTGKGVLGTWGDLLTLVLLVFDISMAVWDFEEQKTRHNKEMLDYETNIKKLKEQINKPKEDTQSQEDYDRMLIEYKIQLLALEKAQTQCKKDWDYQKISLINNITYAAGLMLAFALLTTPFLPIAGPAALALVVTGAVLCFALTVIYNAVRGGIEIYKAKQSASEVQEDCANKIALFLKNDPPLDDNEKRLLFLEIKKLKAETSYQEQMVVLQTMHLIRSILFEALLPAVIFASFVFLPIGAGFGILGAVLALTLASHFIINAAFKPEKEKLGEFNEQEFEVFCKDPEHWDPKAAKSQTFFSSSTKQPEAQLPQAEKIEEQNEEDLSISFLFDESDEYKSQPQ</sequence>
<dbReference type="RefSeq" id="WP_045097164.1">
    <property type="nucleotide sequence ID" value="NZ_LN614827.1"/>
</dbReference>
<keyword evidence="2" id="KW-0472">Membrane</keyword>
<accession>A0A098G8Z7</accession>
<dbReference type="AlphaFoldDB" id="A0A098G8Z7"/>
<dbReference type="STRING" id="1212491.LFA_3619"/>
<keyword evidence="4" id="KW-1185">Reference proteome</keyword>
<evidence type="ECO:0000256" key="2">
    <source>
        <dbReference type="SAM" id="Phobius"/>
    </source>
</evidence>
<name>A0A098G8Z7_9GAMM</name>
<protein>
    <recommendedName>
        <fullName evidence="5">Coiled-coil protein</fullName>
    </recommendedName>
</protein>
<gene>
    <name evidence="3" type="ORF">LFA_3619</name>
</gene>
<feature type="transmembrane region" description="Helical" evidence="2">
    <location>
        <begin position="531"/>
        <end position="550"/>
    </location>
</feature>
<keyword evidence="2" id="KW-0812">Transmembrane</keyword>
<keyword evidence="2" id="KW-1133">Transmembrane helix</keyword>
<evidence type="ECO:0008006" key="5">
    <source>
        <dbReference type="Google" id="ProtNLM"/>
    </source>
</evidence>
<evidence type="ECO:0000313" key="3">
    <source>
        <dbReference type="EMBL" id="CEG58948.1"/>
    </source>
</evidence>
<reference evidence="4" key="1">
    <citation type="submission" date="2014-09" db="EMBL/GenBank/DDBJ databases">
        <authorList>
            <person name="Gomez-Valero L."/>
        </authorList>
    </citation>
    <scope>NUCLEOTIDE SEQUENCE [LARGE SCALE GENOMIC DNA]</scope>
    <source>
        <strain evidence="4">ATCC700992</strain>
    </source>
</reference>
<feature type="transmembrane region" description="Helical" evidence="2">
    <location>
        <begin position="506"/>
        <end position="525"/>
    </location>
</feature>
<dbReference type="OrthoDB" id="5648334at2"/>
<feature type="region of interest" description="Disordered" evidence="1">
    <location>
        <begin position="579"/>
        <end position="608"/>
    </location>
</feature>
<feature type="transmembrane region" description="Helical" evidence="2">
    <location>
        <begin position="385"/>
        <end position="407"/>
    </location>
</feature>
<dbReference type="EMBL" id="LN614827">
    <property type="protein sequence ID" value="CEG58948.1"/>
    <property type="molecule type" value="Genomic_DNA"/>
</dbReference>
<dbReference type="Proteomes" id="UP000032430">
    <property type="component" value="Chromosome I"/>
</dbReference>